<dbReference type="InterPro" id="IPR029058">
    <property type="entry name" value="AB_hydrolase_fold"/>
</dbReference>
<dbReference type="Gene3D" id="3.40.50.1820">
    <property type="entry name" value="alpha/beta hydrolase"/>
    <property type="match status" value="1"/>
</dbReference>
<feature type="region of interest" description="Disordered" evidence="10">
    <location>
        <begin position="459"/>
        <end position="489"/>
    </location>
</feature>
<dbReference type="PANTHER" id="PTHR31403">
    <property type="entry name" value="PHOSPHOLIPASE A1-IBETA2, CHLOROPLASTIC"/>
    <property type="match status" value="1"/>
</dbReference>
<keyword evidence="8" id="KW-0443">Lipid metabolism</keyword>
<reference evidence="12" key="1">
    <citation type="journal article" date="2015" name="Nat. Genet.">
        <title>The pineapple genome and the evolution of CAM photosynthesis.</title>
        <authorList>
            <person name="Ming R."/>
            <person name="VanBuren R."/>
            <person name="Wai C.M."/>
            <person name="Tang H."/>
            <person name="Schatz M.C."/>
            <person name="Bowers J.E."/>
            <person name="Lyons E."/>
            <person name="Wang M.L."/>
            <person name="Chen J."/>
            <person name="Biggers E."/>
            <person name="Zhang J."/>
            <person name="Huang L."/>
            <person name="Zhang L."/>
            <person name="Miao W."/>
            <person name="Zhang J."/>
            <person name="Ye Z."/>
            <person name="Miao C."/>
            <person name="Lin Z."/>
            <person name="Wang H."/>
            <person name="Zhou H."/>
            <person name="Yim W.C."/>
            <person name="Priest H.D."/>
            <person name="Zheng C."/>
            <person name="Woodhouse M."/>
            <person name="Edger P.P."/>
            <person name="Guyot R."/>
            <person name="Guo H.B."/>
            <person name="Guo H."/>
            <person name="Zheng G."/>
            <person name="Singh R."/>
            <person name="Sharma A."/>
            <person name="Min X."/>
            <person name="Zheng Y."/>
            <person name="Lee H."/>
            <person name="Gurtowski J."/>
            <person name="Sedlazeck F.J."/>
            <person name="Harkess A."/>
            <person name="McKain M.R."/>
            <person name="Liao Z."/>
            <person name="Fang J."/>
            <person name="Liu J."/>
            <person name="Zhang X."/>
            <person name="Zhang Q."/>
            <person name="Hu W."/>
            <person name="Qin Y."/>
            <person name="Wang K."/>
            <person name="Chen L.Y."/>
            <person name="Shirley N."/>
            <person name="Lin Y.R."/>
            <person name="Liu L.Y."/>
            <person name="Hernandez A.G."/>
            <person name="Wright C.L."/>
            <person name="Bulone V."/>
            <person name="Tuskan G.A."/>
            <person name="Heath K."/>
            <person name="Zee F."/>
            <person name="Moore P.H."/>
            <person name="Sunkar R."/>
            <person name="Leebens-Mack J.H."/>
            <person name="Mockler T."/>
            <person name="Bennetzen J.L."/>
            <person name="Freeling M."/>
            <person name="Sankoff D."/>
            <person name="Paterson A.H."/>
            <person name="Zhu X."/>
            <person name="Yang X."/>
            <person name="Smith J.A."/>
            <person name="Cushman J.C."/>
            <person name="Paull R.E."/>
            <person name="Yu Q."/>
        </authorList>
    </citation>
    <scope>NUCLEOTIDE SEQUENCE [LARGE SCALE GENOMIC DNA]</scope>
    <source>
        <strain evidence="12">cv. F153</strain>
    </source>
</reference>
<evidence type="ECO:0000256" key="8">
    <source>
        <dbReference type="ARBA" id="ARBA00023098"/>
    </source>
</evidence>
<evidence type="ECO:0000259" key="11">
    <source>
        <dbReference type="Pfam" id="PF01764"/>
    </source>
</evidence>
<evidence type="ECO:0000256" key="10">
    <source>
        <dbReference type="SAM" id="MobiDB-lite"/>
    </source>
</evidence>
<evidence type="ECO:0000256" key="6">
    <source>
        <dbReference type="ARBA" id="ARBA00022946"/>
    </source>
</evidence>
<keyword evidence="5" id="KW-0378">Hydrolase</keyword>
<accession>A0A6P5H374</accession>
<dbReference type="PANTHER" id="PTHR31403:SF54">
    <property type="entry name" value="PHOSPHOLIPASE A(1) DAD1, CHLOROPLASTIC"/>
    <property type="match status" value="1"/>
</dbReference>
<evidence type="ECO:0000256" key="1">
    <source>
        <dbReference type="ARBA" id="ARBA00004229"/>
    </source>
</evidence>
<dbReference type="GO" id="GO:0004620">
    <property type="term" value="F:phospholipase activity"/>
    <property type="evidence" value="ECO:0007669"/>
    <property type="project" value="UniProtKB-ARBA"/>
</dbReference>
<evidence type="ECO:0000313" key="13">
    <source>
        <dbReference type="RefSeq" id="XP_020114512.1"/>
    </source>
</evidence>
<keyword evidence="3" id="KW-0150">Chloroplast</keyword>
<sequence length="489" mass="52511">MKLCVWRGWSSPTSLSSHHCSSPLIKCSSSPSGPSTLRGRSTARIGRRWAEYQGADDWARLLDPLDDTLRREILRYGEFVRAAYSAFDTDPCSPSYAACRFPKHSLLRRAGLSRTGYRVTRHLHATTAAAVPRWIADAGAPSALSRRSSWIGYIAACRDEAEIARLGRRDVVIALRGTATFLEWIENSQTSLTGLDGCTSDNVSEPMVERGFWNLFTTAVAPHGSLRAQVREEVGRIVDAAAATATADAYPLSFTVTGHSLGAALAVLAAHDIADTFCRGSSDRKAMVTAISFGGPRIGNEGFRRRVEGSGCKVLRIVNAGDVVTKVPGFVVESEDDGGGRWWRRATTALGWAYADVGRELRLRGGGGGGRGSANLVECHDLGLYLDQVNQLEAAEAEAEAETARLASHLHALALALALALARAPHTFLASDHAEPEAWAMLQVIAVAEAVNVMAVETKTAAEERVGNDSGDRGGSKSNGKPRPLKDQY</sequence>
<feature type="domain" description="Fungal lipase-type" evidence="11">
    <location>
        <begin position="172"/>
        <end position="330"/>
    </location>
</feature>
<dbReference type="GeneID" id="109728510"/>
<evidence type="ECO:0000256" key="9">
    <source>
        <dbReference type="SAM" id="Coils"/>
    </source>
</evidence>
<comment type="similarity">
    <text evidence="2">Belongs to the AB hydrolase superfamily. Lipase family.</text>
</comment>
<protein>
    <submittedName>
        <fullName evidence="13">Phospholipase A(1) DAD1, chloroplastic-like</fullName>
    </submittedName>
</protein>
<reference evidence="13" key="2">
    <citation type="submission" date="2025-08" db="UniProtKB">
        <authorList>
            <consortium name="RefSeq"/>
        </authorList>
    </citation>
    <scope>IDENTIFICATION</scope>
    <source>
        <tissue evidence="13">Leaf</tissue>
    </source>
</reference>
<evidence type="ECO:0000256" key="7">
    <source>
        <dbReference type="ARBA" id="ARBA00022963"/>
    </source>
</evidence>
<dbReference type="CDD" id="cd00519">
    <property type="entry name" value="Lipase_3"/>
    <property type="match status" value="1"/>
</dbReference>
<evidence type="ECO:0000256" key="2">
    <source>
        <dbReference type="ARBA" id="ARBA00010701"/>
    </source>
</evidence>
<dbReference type="OrthoDB" id="426718at2759"/>
<evidence type="ECO:0000256" key="5">
    <source>
        <dbReference type="ARBA" id="ARBA00022801"/>
    </source>
</evidence>
<keyword evidence="4" id="KW-0934">Plastid</keyword>
<keyword evidence="12" id="KW-1185">Reference proteome</keyword>
<proteinExistence type="inferred from homology"/>
<feature type="coiled-coil region" evidence="9">
    <location>
        <begin position="382"/>
        <end position="412"/>
    </location>
</feature>
<dbReference type="AlphaFoldDB" id="A0A6P5H374"/>
<name>A0A6P5H374_ANACO</name>
<dbReference type="GO" id="GO:0016042">
    <property type="term" value="P:lipid catabolic process"/>
    <property type="evidence" value="ECO:0007669"/>
    <property type="project" value="UniProtKB-KW"/>
</dbReference>
<gene>
    <name evidence="13" type="primary">LOC109728510</name>
</gene>
<dbReference type="GO" id="GO:0009507">
    <property type="term" value="C:chloroplast"/>
    <property type="evidence" value="ECO:0007669"/>
    <property type="project" value="UniProtKB-SubCell"/>
</dbReference>
<evidence type="ECO:0000256" key="3">
    <source>
        <dbReference type="ARBA" id="ARBA00022528"/>
    </source>
</evidence>
<feature type="compositionally biased region" description="Basic and acidic residues" evidence="10">
    <location>
        <begin position="460"/>
        <end position="475"/>
    </location>
</feature>
<dbReference type="InterPro" id="IPR002921">
    <property type="entry name" value="Fungal_lipase-type"/>
</dbReference>
<dbReference type="Pfam" id="PF01764">
    <property type="entry name" value="Lipase_3"/>
    <property type="match status" value="1"/>
</dbReference>
<keyword evidence="6" id="KW-0809">Transit peptide</keyword>
<dbReference type="RefSeq" id="XP_020114512.1">
    <property type="nucleotide sequence ID" value="XM_020258923.1"/>
</dbReference>
<organism evidence="12 13">
    <name type="scientific">Ananas comosus</name>
    <name type="common">Pineapple</name>
    <name type="synonym">Ananas ananas</name>
    <dbReference type="NCBI Taxonomy" id="4615"/>
    <lineage>
        <taxon>Eukaryota</taxon>
        <taxon>Viridiplantae</taxon>
        <taxon>Streptophyta</taxon>
        <taxon>Embryophyta</taxon>
        <taxon>Tracheophyta</taxon>
        <taxon>Spermatophyta</taxon>
        <taxon>Magnoliopsida</taxon>
        <taxon>Liliopsida</taxon>
        <taxon>Poales</taxon>
        <taxon>Bromeliaceae</taxon>
        <taxon>Bromelioideae</taxon>
        <taxon>Ananas</taxon>
    </lineage>
</organism>
<keyword evidence="9" id="KW-0175">Coiled coil</keyword>
<comment type="subcellular location">
    <subcellularLocation>
        <location evidence="1">Plastid</location>
        <location evidence="1">Chloroplast</location>
    </subcellularLocation>
</comment>
<evidence type="ECO:0000256" key="4">
    <source>
        <dbReference type="ARBA" id="ARBA00022640"/>
    </source>
</evidence>
<dbReference type="Proteomes" id="UP000515123">
    <property type="component" value="Linkage group 24"/>
</dbReference>
<dbReference type="SUPFAM" id="SSF53474">
    <property type="entry name" value="alpha/beta-Hydrolases"/>
    <property type="match status" value="1"/>
</dbReference>
<keyword evidence="7" id="KW-0442">Lipid degradation</keyword>
<evidence type="ECO:0000313" key="12">
    <source>
        <dbReference type="Proteomes" id="UP000515123"/>
    </source>
</evidence>